<evidence type="ECO:0000313" key="3">
    <source>
        <dbReference type="EMBL" id="KKL07854.1"/>
    </source>
</evidence>
<protein>
    <recommendedName>
        <fullName evidence="2">Adenylyltransferase AadA C-terminal domain-containing protein</fullName>
    </recommendedName>
</protein>
<dbReference type="GO" id="GO:0016740">
    <property type="term" value="F:transferase activity"/>
    <property type="evidence" value="ECO:0007669"/>
    <property type="project" value="UniProtKB-KW"/>
</dbReference>
<dbReference type="AlphaFoldDB" id="A0A0F9AE53"/>
<evidence type="ECO:0000259" key="2">
    <source>
        <dbReference type="Pfam" id="PF13427"/>
    </source>
</evidence>
<feature type="domain" description="Adenylyltransferase AadA C-terminal" evidence="2">
    <location>
        <begin position="2"/>
        <end position="54"/>
    </location>
</feature>
<dbReference type="EMBL" id="LAZR01043122">
    <property type="protein sequence ID" value="KKL07854.1"/>
    <property type="molecule type" value="Genomic_DNA"/>
</dbReference>
<keyword evidence="1" id="KW-0808">Transferase</keyword>
<gene>
    <name evidence="3" type="ORF">LCGC14_2581820</name>
</gene>
<reference evidence="3" key="1">
    <citation type="journal article" date="2015" name="Nature">
        <title>Complex archaea that bridge the gap between prokaryotes and eukaryotes.</title>
        <authorList>
            <person name="Spang A."/>
            <person name="Saw J.H."/>
            <person name="Jorgensen S.L."/>
            <person name="Zaremba-Niedzwiedzka K."/>
            <person name="Martijn J."/>
            <person name="Lind A.E."/>
            <person name="van Eijk R."/>
            <person name="Schleper C."/>
            <person name="Guy L."/>
            <person name="Ettema T.J."/>
        </authorList>
    </citation>
    <scope>NUCLEOTIDE SEQUENCE</scope>
</reference>
<comment type="caution">
    <text evidence="3">The sequence shown here is derived from an EMBL/GenBank/DDBJ whole genome shotgun (WGS) entry which is preliminary data.</text>
</comment>
<evidence type="ECO:0000256" key="1">
    <source>
        <dbReference type="ARBA" id="ARBA00022679"/>
    </source>
</evidence>
<dbReference type="Pfam" id="PF13427">
    <property type="entry name" value="AadA_C"/>
    <property type="match status" value="1"/>
</dbReference>
<name>A0A0F9AE53_9ZZZZ</name>
<feature type="non-terminal residue" evidence="3">
    <location>
        <position position="1"/>
    </location>
</feature>
<proteinExistence type="predicted"/>
<accession>A0A0F9AE53</accession>
<dbReference type="InterPro" id="IPR025184">
    <property type="entry name" value="AadA_C"/>
</dbReference>
<organism evidence="3">
    <name type="scientific">marine sediment metagenome</name>
    <dbReference type="NCBI Taxonomy" id="412755"/>
    <lineage>
        <taxon>unclassified sequences</taxon>
        <taxon>metagenomes</taxon>
        <taxon>ecological metagenomes</taxon>
    </lineage>
</organism>
<sequence>EQASKLRAAAWAAEQLSEWSPLIANALAWRAASDDRDVDHDATFPETVRFVQFVVGQVAAG</sequence>